<dbReference type="InterPro" id="IPR025390">
    <property type="entry name" value="Dsc3_C"/>
</dbReference>
<dbReference type="OMA" id="RIYVNCS"/>
<name>A7TN29_VANPO</name>
<dbReference type="Pfam" id="PF13373">
    <property type="entry name" value="Dsc3_C"/>
    <property type="match status" value="1"/>
</dbReference>
<keyword evidence="1" id="KW-1133">Transmembrane helix</keyword>
<dbReference type="RefSeq" id="XP_001644193.1">
    <property type="nucleotide sequence ID" value="XM_001644143.1"/>
</dbReference>
<dbReference type="InParanoid" id="A7TN29"/>
<dbReference type="GO" id="GO:0140624">
    <property type="term" value="P:EGAD pathway"/>
    <property type="evidence" value="ECO:0007669"/>
    <property type="project" value="EnsemblFungi"/>
</dbReference>
<dbReference type="GeneID" id="5544481"/>
<dbReference type="Proteomes" id="UP000000267">
    <property type="component" value="Unassembled WGS sequence"/>
</dbReference>
<evidence type="ECO:0000313" key="5">
    <source>
        <dbReference type="Proteomes" id="UP000000267"/>
    </source>
</evidence>
<proteinExistence type="predicted"/>
<dbReference type="KEGG" id="vpo:Kpol_1059p25"/>
<dbReference type="OrthoDB" id="2556122at2759"/>
<gene>
    <name evidence="4" type="ORF">Kpol_1059p25</name>
</gene>
<dbReference type="GO" id="GO:0044695">
    <property type="term" value="C:Dsc E3 ubiquitin ligase complex"/>
    <property type="evidence" value="ECO:0007669"/>
    <property type="project" value="EnsemblFungi"/>
</dbReference>
<feature type="transmembrane region" description="Helical" evidence="1">
    <location>
        <begin position="253"/>
        <end position="270"/>
    </location>
</feature>
<reference evidence="4 5" key="1">
    <citation type="journal article" date="2007" name="Proc. Natl. Acad. Sci. U.S.A.">
        <title>Independent sorting-out of thousands of duplicated gene pairs in two yeast species descended from a whole-genome duplication.</title>
        <authorList>
            <person name="Scannell D.R."/>
            <person name="Frank A.C."/>
            <person name="Conant G.C."/>
            <person name="Byrne K.P."/>
            <person name="Woolfit M."/>
            <person name="Wolfe K.H."/>
        </authorList>
    </citation>
    <scope>NUCLEOTIDE SEQUENCE [LARGE SCALE GENOMIC DNA]</scope>
    <source>
        <strain evidence="5">ATCC 22028 / DSM 70294 / BCRC 21397 / CBS 2163 / NBRC 10782 / NRRL Y-8283 / UCD 57-17</strain>
    </source>
</reference>
<dbReference type="GO" id="GO:0000328">
    <property type="term" value="C:fungal-type vacuole lumen"/>
    <property type="evidence" value="ECO:0007669"/>
    <property type="project" value="EnsemblFungi"/>
</dbReference>
<dbReference type="AlphaFoldDB" id="A7TN29"/>
<organism evidence="5">
    <name type="scientific">Vanderwaltozyma polyspora (strain ATCC 22028 / DSM 70294 / BCRC 21397 / CBS 2163 / NBRC 10782 / NRRL Y-8283 / UCD 57-17)</name>
    <name type="common">Kluyveromyces polysporus</name>
    <dbReference type="NCBI Taxonomy" id="436907"/>
    <lineage>
        <taxon>Eukaryota</taxon>
        <taxon>Fungi</taxon>
        <taxon>Dikarya</taxon>
        <taxon>Ascomycota</taxon>
        <taxon>Saccharomycotina</taxon>
        <taxon>Saccharomycetes</taxon>
        <taxon>Saccharomycetales</taxon>
        <taxon>Saccharomycetaceae</taxon>
        <taxon>Vanderwaltozyma</taxon>
    </lineage>
</organism>
<evidence type="ECO:0000313" key="4">
    <source>
        <dbReference type="EMBL" id="EDO16335.1"/>
    </source>
</evidence>
<protein>
    <recommendedName>
        <fullName evidence="6">DSC E3 ubiquitin ligase complex subunit 3 C-terminal domain-containing protein</fullName>
    </recommendedName>
</protein>
<feature type="domain" description="DSC E3 ubiquitin ligase complex subunit 3 ubiquitin-like" evidence="2">
    <location>
        <begin position="18"/>
        <end position="105"/>
    </location>
</feature>
<keyword evidence="1" id="KW-0812">Transmembrane</keyword>
<dbReference type="eggNOG" id="ENOG502RXWC">
    <property type="taxonomic scope" value="Eukaryota"/>
</dbReference>
<dbReference type="Pfam" id="PF10302">
    <property type="entry name" value="Dsc3_N"/>
    <property type="match status" value="1"/>
</dbReference>
<dbReference type="PhylomeDB" id="A7TN29"/>
<dbReference type="PANTHER" id="PTHR28049:SF1">
    <property type="entry name" value="DSC E3 UBIQUITIN LIGASE COMPLEX SUBUNIT 3"/>
    <property type="match status" value="1"/>
</dbReference>
<evidence type="ECO:0000259" key="2">
    <source>
        <dbReference type="Pfam" id="PF10302"/>
    </source>
</evidence>
<feature type="transmembrane region" description="Helical" evidence="1">
    <location>
        <begin position="223"/>
        <end position="241"/>
    </location>
</feature>
<evidence type="ECO:0000256" key="1">
    <source>
        <dbReference type="SAM" id="Phobius"/>
    </source>
</evidence>
<keyword evidence="5" id="KW-1185">Reference proteome</keyword>
<evidence type="ECO:0000259" key="3">
    <source>
        <dbReference type="Pfam" id="PF13373"/>
    </source>
</evidence>
<dbReference type="HOGENOM" id="CLU_035821_1_1_1"/>
<feature type="domain" description="DSC E3 ubiquitin ligase complex subunit 3 C-terminal" evidence="3">
    <location>
        <begin position="134"/>
        <end position="269"/>
    </location>
</feature>
<dbReference type="FunCoup" id="A7TN29">
    <property type="interactions" value="27"/>
</dbReference>
<dbReference type="PANTHER" id="PTHR28049">
    <property type="entry name" value="TRANSMEMBRANE PROTEIN YOR223W"/>
    <property type="match status" value="1"/>
</dbReference>
<keyword evidence="1" id="KW-0472">Membrane</keyword>
<accession>A7TN29</accession>
<dbReference type="GO" id="GO:0016567">
    <property type="term" value="P:protein ubiquitination"/>
    <property type="evidence" value="ECO:0007669"/>
    <property type="project" value="EnsemblFungi"/>
</dbReference>
<dbReference type="InterPro" id="IPR045226">
    <property type="entry name" value="Dsc3"/>
</dbReference>
<dbReference type="GO" id="GO:0005783">
    <property type="term" value="C:endoplasmic reticulum"/>
    <property type="evidence" value="ECO:0007669"/>
    <property type="project" value="EnsemblFungi"/>
</dbReference>
<dbReference type="EMBL" id="DS480427">
    <property type="protein sequence ID" value="EDO16335.1"/>
    <property type="molecule type" value="Genomic_DNA"/>
</dbReference>
<evidence type="ECO:0008006" key="6">
    <source>
        <dbReference type="Google" id="ProtNLM"/>
    </source>
</evidence>
<sequence length="271" mass="31004">MSSEPLLPTTNAPIEQKFIVVRFSDESIHDLELNITGVSESTIDTRWLRKMCRSLRSRETDRRRLRFIRNGGILNMHSDLGNDIIRYFGNESNGDKFYVHCMVGSEVLSLEQLNNEDALDDMGPSSDSTTTQAIGFDRLRAVGFSDEEIELFREQFRRTYGNLQQDNEDNEDGNETQNSTNDIRQLEEQWMETGVNTETGNPITDNDNFNAVPIANFKHNKDLLIGMCIGFCFGIFGFLLIKIEGLFNRRQKMSLIAGIMVNIIFSLMKSF</sequence>
<dbReference type="InterPro" id="IPR019413">
    <property type="entry name" value="Dsc3_ub-like_dom"/>
</dbReference>